<reference evidence="2" key="1">
    <citation type="journal article" date="2022" name="Mol. Ecol. Resour.">
        <title>The genomes of chicory, endive, great burdock and yacon provide insights into Asteraceae palaeo-polyploidization history and plant inulin production.</title>
        <authorList>
            <person name="Fan W."/>
            <person name="Wang S."/>
            <person name="Wang H."/>
            <person name="Wang A."/>
            <person name="Jiang F."/>
            <person name="Liu H."/>
            <person name="Zhao H."/>
            <person name="Xu D."/>
            <person name="Zhang Y."/>
        </authorList>
    </citation>
    <scope>NUCLEOTIDE SEQUENCE [LARGE SCALE GENOMIC DNA]</scope>
    <source>
        <strain evidence="2">cv. Niubang</strain>
    </source>
</reference>
<reference evidence="1 2" key="2">
    <citation type="journal article" date="2022" name="Mol. Ecol. Resour.">
        <title>The genomes of chicory, endive, great burdock and yacon provide insights into Asteraceae paleo-polyploidization history and plant inulin production.</title>
        <authorList>
            <person name="Fan W."/>
            <person name="Wang S."/>
            <person name="Wang H."/>
            <person name="Wang A."/>
            <person name="Jiang F."/>
            <person name="Liu H."/>
            <person name="Zhao H."/>
            <person name="Xu D."/>
            <person name="Zhang Y."/>
        </authorList>
    </citation>
    <scope>NUCLEOTIDE SEQUENCE [LARGE SCALE GENOMIC DNA]</scope>
    <source>
        <strain evidence="2">cv. Niubang</strain>
    </source>
</reference>
<sequence>MFSTATAAFRGHVLKFLVGHNCPIGHGHILLRRLVHNGANPQVNLPRRKKPEGLPFMLRPAAAWKPVVQLHIYGEDRHVFLVYMLEMASCNWYRRLKDIAAEDEDADEFDFKDFPGKKF</sequence>
<keyword evidence="2" id="KW-1185">Reference proteome</keyword>
<comment type="caution">
    <text evidence="1">The sequence shown here is derived from an EMBL/GenBank/DDBJ whole genome shotgun (WGS) entry which is preliminary data.</text>
</comment>
<dbReference type="Proteomes" id="UP001055879">
    <property type="component" value="Linkage Group LG04"/>
</dbReference>
<evidence type="ECO:0000313" key="1">
    <source>
        <dbReference type="EMBL" id="KAI3735093.1"/>
    </source>
</evidence>
<evidence type="ECO:0000313" key="2">
    <source>
        <dbReference type="Proteomes" id="UP001055879"/>
    </source>
</evidence>
<proteinExistence type="predicted"/>
<gene>
    <name evidence="1" type="ORF">L6452_14581</name>
</gene>
<organism evidence="1 2">
    <name type="scientific">Arctium lappa</name>
    <name type="common">Greater burdock</name>
    <name type="synonym">Lappa major</name>
    <dbReference type="NCBI Taxonomy" id="4217"/>
    <lineage>
        <taxon>Eukaryota</taxon>
        <taxon>Viridiplantae</taxon>
        <taxon>Streptophyta</taxon>
        <taxon>Embryophyta</taxon>
        <taxon>Tracheophyta</taxon>
        <taxon>Spermatophyta</taxon>
        <taxon>Magnoliopsida</taxon>
        <taxon>eudicotyledons</taxon>
        <taxon>Gunneridae</taxon>
        <taxon>Pentapetalae</taxon>
        <taxon>asterids</taxon>
        <taxon>campanulids</taxon>
        <taxon>Asterales</taxon>
        <taxon>Asteraceae</taxon>
        <taxon>Carduoideae</taxon>
        <taxon>Cardueae</taxon>
        <taxon>Arctiinae</taxon>
        <taxon>Arctium</taxon>
    </lineage>
</organism>
<name>A0ACB9CLR6_ARCLA</name>
<dbReference type="EMBL" id="CM042050">
    <property type="protein sequence ID" value="KAI3735093.1"/>
    <property type="molecule type" value="Genomic_DNA"/>
</dbReference>
<protein>
    <submittedName>
        <fullName evidence="1">Uncharacterized protein</fullName>
    </submittedName>
</protein>
<accession>A0ACB9CLR6</accession>